<evidence type="ECO:0000256" key="1">
    <source>
        <dbReference type="SAM" id="Phobius"/>
    </source>
</evidence>
<proteinExistence type="predicted"/>
<feature type="transmembrane region" description="Helical" evidence="1">
    <location>
        <begin position="37"/>
        <end position="56"/>
    </location>
</feature>
<gene>
    <name evidence="2" type="ORF">BST99_06670</name>
</gene>
<evidence type="ECO:0000313" key="2">
    <source>
        <dbReference type="EMBL" id="PQJ15462.1"/>
    </source>
</evidence>
<feature type="transmembrane region" description="Helical" evidence="1">
    <location>
        <begin position="124"/>
        <end position="145"/>
    </location>
</feature>
<dbReference type="RefSeq" id="WP_105001112.1">
    <property type="nucleotide sequence ID" value="NZ_MQVX01000001.1"/>
</dbReference>
<dbReference type="Proteomes" id="UP000239366">
    <property type="component" value="Unassembled WGS sequence"/>
</dbReference>
<dbReference type="OrthoDB" id="709028at2"/>
<feature type="transmembrane region" description="Helical" evidence="1">
    <location>
        <begin position="76"/>
        <end position="96"/>
    </location>
</feature>
<accession>A0A2S7T6C0</accession>
<evidence type="ECO:0000313" key="3">
    <source>
        <dbReference type="Proteomes" id="UP000239366"/>
    </source>
</evidence>
<dbReference type="EMBL" id="MQVX01000001">
    <property type="protein sequence ID" value="PQJ15462.1"/>
    <property type="molecule type" value="Genomic_DNA"/>
</dbReference>
<organism evidence="2 3">
    <name type="scientific">Aureicoccus marinus</name>
    <dbReference type="NCBI Taxonomy" id="754435"/>
    <lineage>
        <taxon>Bacteria</taxon>
        <taxon>Pseudomonadati</taxon>
        <taxon>Bacteroidota</taxon>
        <taxon>Flavobacteriia</taxon>
        <taxon>Flavobacteriales</taxon>
        <taxon>Flavobacteriaceae</taxon>
        <taxon>Aureicoccus</taxon>
    </lineage>
</organism>
<protein>
    <submittedName>
        <fullName evidence="2">Uncharacterized protein</fullName>
    </submittedName>
</protein>
<dbReference type="AlphaFoldDB" id="A0A2S7T6C0"/>
<keyword evidence="1" id="KW-0812">Transmembrane</keyword>
<feature type="transmembrane region" description="Helical" evidence="1">
    <location>
        <begin position="171"/>
        <end position="198"/>
    </location>
</feature>
<keyword evidence="1" id="KW-0472">Membrane</keyword>
<comment type="caution">
    <text evidence="2">The sequence shown here is derived from an EMBL/GenBank/DDBJ whole genome shotgun (WGS) entry which is preliminary data.</text>
</comment>
<keyword evidence="1" id="KW-1133">Transmembrane helix</keyword>
<keyword evidence="3" id="KW-1185">Reference proteome</keyword>
<name>A0A2S7T6C0_9FLAO</name>
<reference evidence="3" key="1">
    <citation type="submission" date="2016-11" db="EMBL/GenBank/DDBJ databases">
        <title>Trade-off between light-utilization and light-protection in marine flavobacteria.</title>
        <authorList>
            <person name="Kumagai Y."/>
            <person name="Yoshizawa S."/>
            <person name="Kogure K."/>
        </authorList>
    </citation>
    <scope>NUCLEOTIDE SEQUENCE [LARGE SCALE GENOMIC DNA]</scope>
    <source>
        <strain evidence="3">SG-18</strain>
    </source>
</reference>
<sequence>MDELELLKQHWQQEKQDLPKLSYKDIQQMIWKKSTSVVRWILIISLIELVLPHLIYLLPSAQSGFDIYTQLGISNWLFGFNAIYYLVALYFIYLFYKRYKEISVLDDSQKLMNNILKTRKTVKYYVIFSLSAALIVVLLVMGGIYTTPNLMELFPRDLEADGLTLVQYKQVLLLAVGIGGFAILSLMGIIYFLLYGFLIRKLRRNHQELRRIEV</sequence>